<gene>
    <name evidence="2" type="ORF">PQBR57_0351</name>
</gene>
<feature type="chain" id="PRO_5005187229" description="Lipoprotein" evidence="1">
    <location>
        <begin position="27"/>
        <end position="110"/>
    </location>
</feature>
<evidence type="ECO:0008006" key="3">
    <source>
        <dbReference type="Google" id="ProtNLM"/>
    </source>
</evidence>
<proteinExistence type="predicted"/>
<reference evidence="2" key="2">
    <citation type="submission" date="2015-06" db="EMBL/GenBank/DDBJ databases">
        <title>Environmentally co-occuring mercury resistance plasmids are genetically and phenotypically diverse and confer variable context-dependent fitness effects.</title>
        <authorList>
            <person name="Hall J.P.J."/>
            <person name="Harrison E."/>
            <person name="Lilley A.K."/>
            <person name="Paterson S."/>
            <person name="Spiers A.J."/>
            <person name="Brockhurst M.A."/>
        </authorList>
    </citation>
    <scope>NUCLEOTIDE SEQUENCE [LARGE SCALE GENOMIC DNA]</scope>
    <source>
        <strain evidence="2">SBW25</strain>
        <plasmid evidence="2">pQBR57</plasmid>
    </source>
</reference>
<accession>A0A0G4E555</accession>
<sequence>MLTRSRAVAFTLLALGGAVLSAQVTAAAEKKHKPEETAADFIAQFYSVKPDQVDVTILKQDATVATAITKAPGQPSCSLELALAPHSAANYDWLVGGIACDKVQSVQGKG</sequence>
<organism evidence="2">
    <name type="scientific">Pseudomonas fluorescens (strain SBW25)</name>
    <dbReference type="NCBI Taxonomy" id="216595"/>
    <lineage>
        <taxon>Bacteria</taxon>
        <taxon>Pseudomonadati</taxon>
        <taxon>Pseudomonadota</taxon>
        <taxon>Gammaproteobacteria</taxon>
        <taxon>Pseudomonadales</taxon>
        <taxon>Pseudomonadaceae</taxon>
        <taxon>Pseudomonas</taxon>
    </lineage>
</organism>
<geneLocation type="plasmid" evidence="2">
    <name>pQBR57</name>
</geneLocation>
<protein>
    <recommendedName>
        <fullName evidence="3">Lipoprotein</fullName>
    </recommendedName>
</protein>
<evidence type="ECO:0000256" key="1">
    <source>
        <dbReference type="SAM" id="SignalP"/>
    </source>
</evidence>
<dbReference type="AlphaFoldDB" id="A0A0G4E555"/>
<keyword evidence="1" id="KW-0732">Signal</keyword>
<name>A0A0G4E555_PSEFS</name>
<evidence type="ECO:0000313" key="2">
    <source>
        <dbReference type="EMBL" id="CEK42304.1"/>
    </source>
</evidence>
<reference evidence="2" key="1">
    <citation type="submission" date="2014-12" db="EMBL/GenBank/DDBJ databases">
        <authorList>
            <person name="Hall J."/>
        </authorList>
    </citation>
    <scope>NUCLEOTIDE SEQUENCE [LARGE SCALE GENOMIC DNA]</scope>
    <source>
        <strain evidence="2">SBW25</strain>
        <plasmid evidence="2">pQBR57</plasmid>
    </source>
</reference>
<keyword evidence="2" id="KW-0614">Plasmid</keyword>
<dbReference type="RefSeq" id="WP_192963466.1">
    <property type="nucleotide sequence ID" value="NZ_LN713926.1"/>
</dbReference>
<dbReference type="EMBL" id="LN713926">
    <property type="protein sequence ID" value="CEK42304.1"/>
    <property type="molecule type" value="Genomic_DNA"/>
</dbReference>
<feature type="signal peptide" evidence="1">
    <location>
        <begin position="1"/>
        <end position="26"/>
    </location>
</feature>